<evidence type="ECO:0000313" key="1">
    <source>
        <dbReference type="EMBL" id="KAK7360306.1"/>
    </source>
</evidence>
<dbReference type="Proteomes" id="UP001367508">
    <property type="component" value="Unassembled WGS sequence"/>
</dbReference>
<gene>
    <name evidence="1" type="ORF">VNO77_02290</name>
</gene>
<dbReference type="EMBL" id="JAYMYQ010000001">
    <property type="protein sequence ID" value="KAK7360306.1"/>
    <property type="molecule type" value="Genomic_DNA"/>
</dbReference>
<proteinExistence type="predicted"/>
<comment type="caution">
    <text evidence="1">The sequence shown here is derived from an EMBL/GenBank/DDBJ whole genome shotgun (WGS) entry which is preliminary data.</text>
</comment>
<organism evidence="1 2">
    <name type="scientific">Canavalia gladiata</name>
    <name type="common">Sword bean</name>
    <name type="synonym">Dolichos gladiatus</name>
    <dbReference type="NCBI Taxonomy" id="3824"/>
    <lineage>
        <taxon>Eukaryota</taxon>
        <taxon>Viridiplantae</taxon>
        <taxon>Streptophyta</taxon>
        <taxon>Embryophyta</taxon>
        <taxon>Tracheophyta</taxon>
        <taxon>Spermatophyta</taxon>
        <taxon>Magnoliopsida</taxon>
        <taxon>eudicotyledons</taxon>
        <taxon>Gunneridae</taxon>
        <taxon>Pentapetalae</taxon>
        <taxon>rosids</taxon>
        <taxon>fabids</taxon>
        <taxon>Fabales</taxon>
        <taxon>Fabaceae</taxon>
        <taxon>Papilionoideae</taxon>
        <taxon>50 kb inversion clade</taxon>
        <taxon>NPAAA clade</taxon>
        <taxon>indigoferoid/millettioid clade</taxon>
        <taxon>Phaseoleae</taxon>
        <taxon>Canavalia</taxon>
    </lineage>
</organism>
<protein>
    <submittedName>
        <fullName evidence="1">Uncharacterized protein</fullName>
    </submittedName>
</protein>
<reference evidence="1 2" key="1">
    <citation type="submission" date="2024-01" db="EMBL/GenBank/DDBJ databases">
        <title>The genomes of 5 underutilized Papilionoideae crops provide insights into root nodulation and disease resistanc.</title>
        <authorList>
            <person name="Jiang F."/>
        </authorList>
    </citation>
    <scope>NUCLEOTIDE SEQUENCE [LARGE SCALE GENOMIC DNA]</scope>
    <source>
        <strain evidence="1">LVBAO_FW01</strain>
        <tissue evidence="1">Leaves</tissue>
    </source>
</reference>
<evidence type="ECO:0000313" key="2">
    <source>
        <dbReference type="Proteomes" id="UP001367508"/>
    </source>
</evidence>
<dbReference type="AlphaFoldDB" id="A0AAN9R5Z6"/>
<name>A0AAN9R5Z6_CANGL</name>
<sequence length="72" mass="8700">MMKNESFDARKRFEILEQRETMVLLLSFRQVETSVEAMKDGAWLQNLIRIREGWFKLKGVFVALFLYCRLRL</sequence>
<keyword evidence="2" id="KW-1185">Reference proteome</keyword>
<accession>A0AAN9R5Z6</accession>